<evidence type="ECO:0000313" key="3">
    <source>
        <dbReference type="EMBL" id="CAF4337986.1"/>
    </source>
</evidence>
<dbReference type="Proteomes" id="UP000663856">
    <property type="component" value="Unassembled WGS sequence"/>
</dbReference>
<reference evidence="3" key="1">
    <citation type="submission" date="2021-02" db="EMBL/GenBank/DDBJ databases">
        <authorList>
            <person name="Nowell W R."/>
        </authorList>
    </citation>
    <scope>NUCLEOTIDE SEQUENCE</scope>
</reference>
<proteinExistence type="predicted"/>
<dbReference type="EMBL" id="CAJOBF010014298">
    <property type="protein sequence ID" value="CAF4337986.1"/>
    <property type="molecule type" value="Genomic_DNA"/>
</dbReference>
<name>A0A820KCW3_9BILA</name>
<dbReference type="AlphaFoldDB" id="A0A820KCW3"/>
<organism evidence="3 5">
    <name type="scientific">Rotaria magnacalcarata</name>
    <dbReference type="NCBI Taxonomy" id="392030"/>
    <lineage>
        <taxon>Eukaryota</taxon>
        <taxon>Metazoa</taxon>
        <taxon>Spiralia</taxon>
        <taxon>Gnathifera</taxon>
        <taxon>Rotifera</taxon>
        <taxon>Eurotatoria</taxon>
        <taxon>Bdelloidea</taxon>
        <taxon>Philodinida</taxon>
        <taxon>Philodinidae</taxon>
        <taxon>Rotaria</taxon>
    </lineage>
</organism>
<dbReference type="EMBL" id="CAJNRG010004101">
    <property type="protein sequence ID" value="CAF2063335.1"/>
    <property type="molecule type" value="Genomic_DNA"/>
</dbReference>
<dbReference type="EMBL" id="CAJNRF010015137">
    <property type="protein sequence ID" value="CAF2166762.1"/>
    <property type="molecule type" value="Genomic_DNA"/>
</dbReference>
<evidence type="ECO:0000313" key="1">
    <source>
        <dbReference type="EMBL" id="CAF2063335.1"/>
    </source>
</evidence>
<protein>
    <submittedName>
        <fullName evidence="3">Uncharacterized protein</fullName>
    </submittedName>
</protein>
<dbReference type="Proteomes" id="UP000663866">
    <property type="component" value="Unassembled WGS sequence"/>
</dbReference>
<dbReference type="EMBL" id="CAJOBG010042237">
    <property type="protein sequence ID" value="CAF4416975.1"/>
    <property type="molecule type" value="Genomic_DNA"/>
</dbReference>
<accession>A0A820KCW3</accession>
<dbReference type="Proteomes" id="UP000663842">
    <property type="component" value="Unassembled WGS sequence"/>
</dbReference>
<evidence type="ECO:0000313" key="6">
    <source>
        <dbReference type="Proteomes" id="UP000663866"/>
    </source>
</evidence>
<evidence type="ECO:0000313" key="2">
    <source>
        <dbReference type="EMBL" id="CAF2166762.1"/>
    </source>
</evidence>
<evidence type="ECO:0000313" key="5">
    <source>
        <dbReference type="Proteomes" id="UP000663842"/>
    </source>
</evidence>
<sequence length="246" mass="29136">MSRWRQRFKETEILAIGIEGDRDSLCGAIKRFEHYGIQSNGSLSLKERCARYIARIKNEQAKWFITASLPTHLFQYVTKDIFNLQHHDFISNYADEYDLCDECSVNTSNKQRNKCHCPKLERAINKLNKYFFKRMNNNNNVKTGDIKKFELIYKFPDCDGDFKDYCDEPPLFFLYISPCIISDRKSSINDDFDDMDNIPYHSCQLIHQVSVEEKLLFVDAMKFFGGFETKHEQPEFILYHCQEHDL</sequence>
<keyword evidence="6" id="KW-1185">Reference proteome</keyword>
<evidence type="ECO:0000313" key="4">
    <source>
        <dbReference type="EMBL" id="CAF4416975.1"/>
    </source>
</evidence>
<gene>
    <name evidence="4" type="ORF">OVN521_LOCUS35840</name>
    <name evidence="3" type="ORF">UXM345_LOCUS35358</name>
    <name evidence="2" type="ORF">WKI299_LOCUS32715</name>
    <name evidence="1" type="ORF">XDN619_LOCUS10991</name>
</gene>
<dbReference type="Proteomes" id="UP000663887">
    <property type="component" value="Unassembled WGS sequence"/>
</dbReference>
<comment type="caution">
    <text evidence="3">The sequence shown here is derived from an EMBL/GenBank/DDBJ whole genome shotgun (WGS) entry which is preliminary data.</text>
</comment>